<dbReference type="InterPro" id="IPR050194">
    <property type="entry name" value="Glycosyltransferase_grp1"/>
</dbReference>
<organism evidence="3 4">
    <name type="scientific">Novipirellula galeiformis</name>
    <dbReference type="NCBI Taxonomy" id="2528004"/>
    <lineage>
        <taxon>Bacteria</taxon>
        <taxon>Pseudomonadati</taxon>
        <taxon>Planctomycetota</taxon>
        <taxon>Planctomycetia</taxon>
        <taxon>Pirellulales</taxon>
        <taxon>Pirellulaceae</taxon>
        <taxon>Novipirellula</taxon>
    </lineage>
</organism>
<evidence type="ECO:0000259" key="1">
    <source>
        <dbReference type="Pfam" id="PF00534"/>
    </source>
</evidence>
<evidence type="ECO:0000313" key="4">
    <source>
        <dbReference type="Proteomes" id="UP000316304"/>
    </source>
</evidence>
<dbReference type="InterPro" id="IPR001296">
    <property type="entry name" value="Glyco_trans_1"/>
</dbReference>
<dbReference type="Proteomes" id="UP000316304">
    <property type="component" value="Unassembled WGS sequence"/>
</dbReference>
<dbReference type="InterPro" id="IPR028098">
    <property type="entry name" value="Glyco_trans_4-like_N"/>
</dbReference>
<feature type="domain" description="Glycosyltransferase subfamily 4-like N-terminal" evidence="2">
    <location>
        <begin position="114"/>
        <end position="223"/>
    </location>
</feature>
<feature type="domain" description="Glycosyl transferase family 1" evidence="1">
    <location>
        <begin position="240"/>
        <end position="401"/>
    </location>
</feature>
<keyword evidence="3" id="KW-0808">Transferase</keyword>
<dbReference type="GO" id="GO:0043750">
    <property type="term" value="F:phosphatidylinositol alpha-mannosyltransferase activity"/>
    <property type="evidence" value="ECO:0007669"/>
    <property type="project" value="UniProtKB-EC"/>
</dbReference>
<dbReference type="Gene3D" id="3.40.50.2000">
    <property type="entry name" value="Glycogen Phosphorylase B"/>
    <property type="match status" value="2"/>
</dbReference>
<evidence type="ECO:0000313" key="3">
    <source>
        <dbReference type="EMBL" id="TWU21212.1"/>
    </source>
</evidence>
<dbReference type="Pfam" id="PF00534">
    <property type="entry name" value="Glycos_transf_1"/>
    <property type="match status" value="1"/>
</dbReference>
<dbReference type="Pfam" id="PF13439">
    <property type="entry name" value="Glyco_transf_4"/>
    <property type="match status" value="1"/>
</dbReference>
<dbReference type="PANTHER" id="PTHR45947">
    <property type="entry name" value="SULFOQUINOVOSYL TRANSFERASE SQD2"/>
    <property type="match status" value="1"/>
</dbReference>
<dbReference type="SUPFAM" id="SSF53756">
    <property type="entry name" value="UDP-Glycosyltransferase/glycogen phosphorylase"/>
    <property type="match status" value="1"/>
</dbReference>
<comment type="caution">
    <text evidence="3">The sequence shown here is derived from an EMBL/GenBank/DDBJ whole genome shotgun (WGS) entry which is preliminary data.</text>
</comment>
<name>A0A5C6CAU4_9BACT</name>
<evidence type="ECO:0000259" key="2">
    <source>
        <dbReference type="Pfam" id="PF13439"/>
    </source>
</evidence>
<dbReference type="EC" id="2.4.1.345" evidence="3"/>
<keyword evidence="4" id="KW-1185">Reference proteome</keyword>
<proteinExistence type="predicted"/>
<dbReference type="EMBL" id="SJPT01000007">
    <property type="protein sequence ID" value="TWU21212.1"/>
    <property type="molecule type" value="Genomic_DNA"/>
</dbReference>
<dbReference type="CDD" id="cd03801">
    <property type="entry name" value="GT4_PimA-like"/>
    <property type="match status" value="1"/>
</dbReference>
<sequence length="427" mass="48295">MWFAWVQHDIWLDRCGILNNIIPFMMRTSKLASTGNTDKTPKHLSLVLSEVFPPQNGGSGKWLWEIYRRQTPHSYIMAVGDSHGCDTRDKEYPQVIERLDLSMPFRGIAAWSSVRKYTQQIRKVAKLARHHRVSSLHAARPLSEGLVCRAVKAMTGIPYLCYVHGEDVNIAMTSRELQMLTRSVLHHCQRVIANSTFTRDLLLNEWKLDPNSVVLMNPGVDTSYFTPRPADQPNWRAHWEGKFVMLTVGRLQERKGHDMVIRAIPKIRERIPEIHYAIVGGGQDRARLERLCRELNVTDHVEFVGEVDDKSLLRCYQDCDLFVLANRDVGRDVEGFGIVLLEAQACGKPVLAGDSGGTRDTLRPNESGFLVDCVAPEPLANVICERFSSPSERAAFGLAGRAFVSKTFDWSILGTQAQKLFNELNGR</sequence>
<reference evidence="3 4" key="1">
    <citation type="submission" date="2019-02" db="EMBL/GenBank/DDBJ databases">
        <title>Deep-cultivation of Planctomycetes and their phenomic and genomic characterization uncovers novel biology.</title>
        <authorList>
            <person name="Wiegand S."/>
            <person name="Jogler M."/>
            <person name="Boedeker C."/>
            <person name="Pinto D."/>
            <person name="Vollmers J."/>
            <person name="Rivas-Marin E."/>
            <person name="Kohn T."/>
            <person name="Peeters S.H."/>
            <person name="Heuer A."/>
            <person name="Rast P."/>
            <person name="Oberbeckmann S."/>
            <person name="Bunk B."/>
            <person name="Jeske O."/>
            <person name="Meyerdierks A."/>
            <person name="Storesund J.E."/>
            <person name="Kallscheuer N."/>
            <person name="Luecker S."/>
            <person name="Lage O.M."/>
            <person name="Pohl T."/>
            <person name="Merkel B.J."/>
            <person name="Hornburger P."/>
            <person name="Mueller R.-W."/>
            <person name="Bruemmer F."/>
            <person name="Labrenz M."/>
            <person name="Spormann A.M."/>
            <person name="Op Den Camp H."/>
            <person name="Overmann J."/>
            <person name="Amann R."/>
            <person name="Jetten M.S.M."/>
            <person name="Mascher T."/>
            <person name="Medema M.H."/>
            <person name="Devos D.P."/>
            <person name="Kaster A.-K."/>
            <person name="Ovreas L."/>
            <person name="Rohde M."/>
            <person name="Galperin M.Y."/>
            <person name="Jogler C."/>
        </authorList>
    </citation>
    <scope>NUCLEOTIDE SEQUENCE [LARGE SCALE GENOMIC DNA]</scope>
    <source>
        <strain evidence="3 4">Pla52o</strain>
    </source>
</reference>
<dbReference type="AlphaFoldDB" id="A0A5C6CAU4"/>
<gene>
    <name evidence="3" type="primary">pimB_3</name>
    <name evidence="3" type="ORF">Pla52o_42460</name>
</gene>
<dbReference type="PANTHER" id="PTHR45947:SF3">
    <property type="entry name" value="SULFOQUINOVOSYL TRANSFERASE SQD2"/>
    <property type="match status" value="1"/>
</dbReference>
<keyword evidence="3" id="KW-0328">Glycosyltransferase</keyword>
<protein>
    <submittedName>
        <fullName evidence="3">GDP-mannose-dependent alpha-(1-6)-phosphatidylinositol monomannoside mannosyltransferase</fullName>
        <ecNumber evidence="3">2.4.1.345</ecNumber>
    </submittedName>
</protein>
<accession>A0A5C6CAU4</accession>